<evidence type="ECO:0000256" key="1">
    <source>
        <dbReference type="SAM" id="MobiDB-lite"/>
    </source>
</evidence>
<gene>
    <name evidence="2" type="ORF">ANN_25265</name>
</gene>
<comment type="caution">
    <text evidence="2">The sequence shown here is derived from an EMBL/GenBank/DDBJ whole genome shotgun (WGS) entry which is preliminary data.</text>
</comment>
<reference evidence="2 3" key="1">
    <citation type="journal article" date="2022" name="Allergy">
        <title>Genome assembly and annotation of Periplaneta americana reveal a comprehensive cockroach allergen profile.</title>
        <authorList>
            <person name="Wang L."/>
            <person name="Xiong Q."/>
            <person name="Saelim N."/>
            <person name="Wang L."/>
            <person name="Nong W."/>
            <person name="Wan A.T."/>
            <person name="Shi M."/>
            <person name="Liu X."/>
            <person name="Cao Q."/>
            <person name="Hui J.H.L."/>
            <person name="Sookrung N."/>
            <person name="Leung T.F."/>
            <person name="Tungtrongchitr A."/>
            <person name="Tsui S.K.W."/>
        </authorList>
    </citation>
    <scope>NUCLEOTIDE SEQUENCE [LARGE SCALE GENOMIC DNA]</scope>
    <source>
        <strain evidence="2">PWHHKU_190912</strain>
    </source>
</reference>
<keyword evidence="3" id="KW-1185">Reference proteome</keyword>
<sequence length="185" mass="20571">MSIINGDDPNFGVKVMKIFDECLDGNDSSNDTSSDEEVDHVEADDIIPTDTDEVEDEIITQRGGIIIDAGRSSTLEDNSRRQVGPTGKARRLVYTSEDSSVSESENEVNEHIPNSLSNPNLVRPPKKILTGKNNHRWCTEPAGRSSRRTACRNIIHFIQAPLGHAKEANSPMQTFSLFMTNEMRK</sequence>
<protein>
    <submittedName>
        <fullName evidence="2">Uncharacterized protein</fullName>
    </submittedName>
</protein>
<accession>A0ABQ8S0V5</accession>
<feature type="region of interest" description="Disordered" evidence="1">
    <location>
        <begin position="26"/>
        <end position="53"/>
    </location>
</feature>
<evidence type="ECO:0000313" key="3">
    <source>
        <dbReference type="Proteomes" id="UP001148838"/>
    </source>
</evidence>
<dbReference type="Proteomes" id="UP001148838">
    <property type="component" value="Unassembled WGS sequence"/>
</dbReference>
<organism evidence="2 3">
    <name type="scientific">Periplaneta americana</name>
    <name type="common">American cockroach</name>
    <name type="synonym">Blatta americana</name>
    <dbReference type="NCBI Taxonomy" id="6978"/>
    <lineage>
        <taxon>Eukaryota</taxon>
        <taxon>Metazoa</taxon>
        <taxon>Ecdysozoa</taxon>
        <taxon>Arthropoda</taxon>
        <taxon>Hexapoda</taxon>
        <taxon>Insecta</taxon>
        <taxon>Pterygota</taxon>
        <taxon>Neoptera</taxon>
        <taxon>Polyneoptera</taxon>
        <taxon>Dictyoptera</taxon>
        <taxon>Blattodea</taxon>
        <taxon>Blattoidea</taxon>
        <taxon>Blattidae</taxon>
        <taxon>Blattinae</taxon>
        <taxon>Periplaneta</taxon>
    </lineage>
</organism>
<feature type="region of interest" description="Disordered" evidence="1">
    <location>
        <begin position="70"/>
        <end position="142"/>
    </location>
</feature>
<proteinExistence type="predicted"/>
<feature type="compositionally biased region" description="Acidic residues" evidence="1">
    <location>
        <begin position="33"/>
        <end position="53"/>
    </location>
</feature>
<dbReference type="EMBL" id="JAJSOF020000038">
    <property type="protein sequence ID" value="KAJ4427617.1"/>
    <property type="molecule type" value="Genomic_DNA"/>
</dbReference>
<name>A0ABQ8S0V5_PERAM</name>
<evidence type="ECO:0000313" key="2">
    <source>
        <dbReference type="EMBL" id="KAJ4427617.1"/>
    </source>
</evidence>